<protein>
    <submittedName>
        <fullName evidence="1">Uncharacterized protein</fullName>
    </submittedName>
</protein>
<evidence type="ECO:0000313" key="2">
    <source>
        <dbReference type="Proteomes" id="UP000217289"/>
    </source>
</evidence>
<dbReference type="EMBL" id="CP022163">
    <property type="protein sequence ID" value="ATB29065.1"/>
    <property type="molecule type" value="Genomic_DNA"/>
</dbReference>
<keyword evidence="2" id="KW-1185">Reference proteome</keyword>
<dbReference type="RefSeq" id="WP_157774911.1">
    <property type="nucleotide sequence ID" value="NZ_CP022163.1"/>
</dbReference>
<dbReference type="KEGG" id="mbd:MEBOL_002514"/>
<evidence type="ECO:0000313" key="1">
    <source>
        <dbReference type="EMBL" id="ATB29065.1"/>
    </source>
</evidence>
<organism evidence="1 2">
    <name type="scientific">Melittangium boletus DSM 14713</name>
    <dbReference type="NCBI Taxonomy" id="1294270"/>
    <lineage>
        <taxon>Bacteria</taxon>
        <taxon>Pseudomonadati</taxon>
        <taxon>Myxococcota</taxon>
        <taxon>Myxococcia</taxon>
        <taxon>Myxococcales</taxon>
        <taxon>Cystobacterineae</taxon>
        <taxon>Archangiaceae</taxon>
        <taxon>Melittangium</taxon>
    </lineage>
</organism>
<gene>
    <name evidence="1" type="ORF">MEBOL_002514</name>
</gene>
<dbReference type="OrthoDB" id="7505417at2"/>
<dbReference type="Proteomes" id="UP000217289">
    <property type="component" value="Chromosome"/>
</dbReference>
<reference evidence="1 2" key="1">
    <citation type="submission" date="2017-06" db="EMBL/GenBank/DDBJ databases">
        <authorList>
            <person name="Kim H.J."/>
            <person name="Triplett B.A."/>
        </authorList>
    </citation>
    <scope>NUCLEOTIDE SEQUENCE [LARGE SCALE GENOMIC DNA]</scope>
    <source>
        <strain evidence="1 2">DSM 14713</strain>
    </source>
</reference>
<proteinExistence type="predicted"/>
<name>A0A250IBD9_9BACT</name>
<accession>A0A250IBD9</accession>
<sequence>MCNGKLLSAELNHWIPLTDAVQHENGPFSEVPKDSGVYTLRVSKIGTPNLSRVKSNFLDSAFMKARSRMDKVSGELFAEIGLGKEQAWTDTDYYVRRLARVDRIAMNQQGIACPIVYIGRANNLRRRMNELAFGGHTANAPFWALLMSGWKFDLGFHKARPKAEVHLEAHLKELFRELHEDNLPPLVER</sequence>
<dbReference type="AlphaFoldDB" id="A0A250IBD9"/>